<dbReference type="InterPro" id="IPR027417">
    <property type="entry name" value="P-loop_NTPase"/>
</dbReference>
<keyword evidence="1" id="KW-0805">Transcription regulation</keyword>
<comment type="caution">
    <text evidence="5">The sequence shown here is derived from an EMBL/GenBank/DDBJ whole genome shotgun (WGS) entry which is preliminary data.</text>
</comment>
<dbReference type="InterPro" id="IPR059106">
    <property type="entry name" value="WHD_MalT"/>
</dbReference>
<organism evidence="5 6">
    <name type="scientific">Subdoligranulum variabile</name>
    <dbReference type="NCBI Taxonomy" id="214851"/>
    <lineage>
        <taxon>Bacteria</taxon>
        <taxon>Bacillati</taxon>
        <taxon>Bacillota</taxon>
        <taxon>Clostridia</taxon>
        <taxon>Eubacteriales</taxon>
        <taxon>Oscillospiraceae</taxon>
        <taxon>Subdoligranulum</taxon>
    </lineage>
</organism>
<dbReference type="SUPFAM" id="SSF46894">
    <property type="entry name" value="C-terminal effector domain of the bipartite response regulators"/>
    <property type="match status" value="1"/>
</dbReference>
<dbReference type="Pfam" id="PF25873">
    <property type="entry name" value="WHD_MalT"/>
    <property type="match status" value="1"/>
</dbReference>
<gene>
    <name evidence="5" type="ORF">KHY36_07145</name>
</gene>
<dbReference type="InterPro" id="IPR036388">
    <property type="entry name" value="WH-like_DNA-bd_sf"/>
</dbReference>
<dbReference type="InterPro" id="IPR016032">
    <property type="entry name" value="Sig_transdc_resp-reg_C-effctor"/>
</dbReference>
<dbReference type="SMART" id="SM00421">
    <property type="entry name" value="HTH_LUXR"/>
    <property type="match status" value="1"/>
</dbReference>
<keyword evidence="3" id="KW-0804">Transcription</keyword>
<dbReference type="EMBL" id="JAGZGG010000014">
    <property type="protein sequence ID" value="MBS5332285.1"/>
    <property type="molecule type" value="Genomic_DNA"/>
</dbReference>
<accession>A0A943HKL6</accession>
<dbReference type="Proteomes" id="UP000759273">
    <property type="component" value="Unassembled WGS sequence"/>
</dbReference>
<proteinExistence type="predicted"/>
<dbReference type="GO" id="GO:0006355">
    <property type="term" value="P:regulation of DNA-templated transcription"/>
    <property type="evidence" value="ECO:0007669"/>
    <property type="project" value="InterPro"/>
</dbReference>
<dbReference type="Gene3D" id="1.10.10.10">
    <property type="entry name" value="Winged helix-like DNA-binding domain superfamily/Winged helix DNA-binding domain"/>
    <property type="match status" value="1"/>
</dbReference>
<dbReference type="PANTHER" id="PTHR44688:SF16">
    <property type="entry name" value="DNA-BINDING TRANSCRIPTIONAL ACTIVATOR DEVR_DOSR"/>
    <property type="match status" value="1"/>
</dbReference>
<evidence type="ECO:0000259" key="4">
    <source>
        <dbReference type="PROSITE" id="PS50043"/>
    </source>
</evidence>
<dbReference type="SUPFAM" id="SSF52540">
    <property type="entry name" value="P-loop containing nucleoside triphosphate hydrolases"/>
    <property type="match status" value="1"/>
</dbReference>
<sequence>MQNRNTNLNDIYMSDRLQAQLQQIDQYAMTCVVAPMGYGKTTAVNWFLGERSKVPGTRVVRISIYSDSLAIFWRSAQSAFAHAGLDFLRQYELPSDLQGVMLLMDDMNRALAGTGPFYIFLDDYHLLRGPRCADFLCKCAVRLPKNVHIIIASRNHFLSQAEITKLCSRVCILGPKQLRLDKDDLAVYTRRCGADLTESQLQQLLYATEGWISAVYLNLRTLADRGALPERGSDIYNLFTATMIDPLPPMQQEFLTALSLADEFTIEMAKAVTGRADAAELLADLTTRNAFVKRLPDSDRYRCHHVMKHCAMRAFHKLPAEKQTAYYDRYGQWYEQHGHLLHAMTAYRACGDYDALLRVVEKDTGIRLAITRPKIALADLDACPKSTLKEHPIALLVLMRCMFNWHQIPKMLELKNLLLETVDEHPTWPGEYRSNLLGECDLITSFLFYNDIAAMSVLHRSASEKMTRPAISIQKANGWTFNSPSVLMMYHSKPGALDAELAELDRCMPHYCKITDDHGIGADLLMQAEAAFTRGQLDDAMIALERTYAQTDGSGQENIALCGDFLSLRLSLFGQGAPRYTPLGRYELLQQQHNAPWVRFWDACCAYYYALLGQEEAIPEPFRLHRLERINFLAPGRPMILLIENQVYLTQKAWPKVIGRSEKLLEGAAAFRYSLVALYLRIQTAAAYAMMAKQTEAAALLQETLQEAKMDGLVLPFAENYRYLKPLLQDMPQDAFTSRIQALGEALETHCAGLLYARAYPAGFDVLTEREREICALIAARLSNREIAAKLFLSEGSVKQYCNRIYSKLNIEGDTRSKRRRLAAWMANC</sequence>
<name>A0A943HKL6_9FIRM</name>
<dbReference type="Pfam" id="PF00196">
    <property type="entry name" value="GerE"/>
    <property type="match status" value="1"/>
</dbReference>
<dbReference type="AlphaFoldDB" id="A0A943HKL6"/>
<dbReference type="InterPro" id="IPR000792">
    <property type="entry name" value="Tscrpt_reg_LuxR_C"/>
</dbReference>
<reference evidence="5" key="1">
    <citation type="submission" date="2021-02" db="EMBL/GenBank/DDBJ databases">
        <title>Infant gut strain persistence is associated with maternal origin, phylogeny, and functional potential including surface adhesion and iron acquisition.</title>
        <authorList>
            <person name="Lou Y.C."/>
        </authorList>
    </citation>
    <scope>NUCLEOTIDE SEQUENCE</scope>
    <source>
        <strain evidence="5">L3_101_000M1_dasL3_101_000M1_concoct_87</strain>
    </source>
</reference>
<dbReference type="PRINTS" id="PR00038">
    <property type="entry name" value="HTHLUXR"/>
</dbReference>
<feature type="domain" description="HTH luxR-type" evidence="4">
    <location>
        <begin position="760"/>
        <end position="829"/>
    </location>
</feature>
<dbReference type="PANTHER" id="PTHR44688">
    <property type="entry name" value="DNA-BINDING TRANSCRIPTIONAL ACTIVATOR DEVR_DOSR"/>
    <property type="match status" value="1"/>
</dbReference>
<dbReference type="GO" id="GO:0003677">
    <property type="term" value="F:DNA binding"/>
    <property type="evidence" value="ECO:0007669"/>
    <property type="project" value="UniProtKB-KW"/>
</dbReference>
<dbReference type="CDD" id="cd06170">
    <property type="entry name" value="LuxR_C_like"/>
    <property type="match status" value="1"/>
</dbReference>
<evidence type="ECO:0000313" key="6">
    <source>
        <dbReference type="Proteomes" id="UP000759273"/>
    </source>
</evidence>
<evidence type="ECO:0000256" key="3">
    <source>
        <dbReference type="ARBA" id="ARBA00023163"/>
    </source>
</evidence>
<dbReference type="PROSITE" id="PS50043">
    <property type="entry name" value="HTH_LUXR_2"/>
    <property type="match status" value="1"/>
</dbReference>
<keyword evidence="2" id="KW-0238">DNA-binding</keyword>
<evidence type="ECO:0000256" key="1">
    <source>
        <dbReference type="ARBA" id="ARBA00023015"/>
    </source>
</evidence>
<evidence type="ECO:0000256" key="2">
    <source>
        <dbReference type="ARBA" id="ARBA00023125"/>
    </source>
</evidence>
<protein>
    <submittedName>
        <fullName evidence="5">LuxR family transcriptional regulator</fullName>
    </submittedName>
</protein>
<evidence type="ECO:0000313" key="5">
    <source>
        <dbReference type="EMBL" id="MBS5332285.1"/>
    </source>
</evidence>